<accession>A0A2P6MW32</accession>
<comment type="caution">
    <text evidence="1">The sequence shown here is derived from an EMBL/GenBank/DDBJ whole genome shotgun (WGS) entry which is preliminary data.</text>
</comment>
<sequence>MVIGWQDSGGETQGEGDVGRADLNDIKELLLMSSNTISRLVWRKTPGSALILPNDGVGAPVDASLFVFVQFITVVWQCIVHFTSRVINIMSFNEKKAELGLQGSDGTLELSREKPASQLMICALPTLTPSALNLNAE</sequence>
<proteinExistence type="predicted"/>
<protein>
    <submittedName>
        <fullName evidence="1">Uncharacterized protein</fullName>
    </submittedName>
</protein>
<organism evidence="1 2">
    <name type="scientific">Planoprotostelium fungivorum</name>
    <dbReference type="NCBI Taxonomy" id="1890364"/>
    <lineage>
        <taxon>Eukaryota</taxon>
        <taxon>Amoebozoa</taxon>
        <taxon>Evosea</taxon>
        <taxon>Variosea</taxon>
        <taxon>Cavosteliida</taxon>
        <taxon>Cavosteliaceae</taxon>
        <taxon>Planoprotostelium</taxon>
    </lineage>
</organism>
<dbReference type="EMBL" id="MDYQ01000354">
    <property type="protein sequence ID" value="PRP75921.1"/>
    <property type="molecule type" value="Genomic_DNA"/>
</dbReference>
<dbReference type="AlphaFoldDB" id="A0A2P6MW32"/>
<dbReference type="Proteomes" id="UP000241769">
    <property type="component" value="Unassembled WGS sequence"/>
</dbReference>
<gene>
    <name evidence="1" type="ORF">PROFUN_15445</name>
</gene>
<reference evidence="1 2" key="1">
    <citation type="journal article" date="2018" name="Genome Biol. Evol.">
        <title>Multiple Roots of Fruiting Body Formation in Amoebozoa.</title>
        <authorList>
            <person name="Hillmann F."/>
            <person name="Forbes G."/>
            <person name="Novohradska S."/>
            <person name="Ferling I."/>
            <person name="Riege K."/>
            <person name="Groth M."/>
            <person name="Westermann M."/>
            <person name="Marz M."/>
            <person name="Spaller T."/>
            <person name="Winckler T."/>
            <person name="Schaap P."/>
            <person name="Glockner G."/>
        </authorList>
    </citation>
    <scope>NUCLEOTIDE SEQUENCE [LARGE SCALE GENOMIC DNA]</scope>
    <source>
        <strain evidence="1 2">Jena</strain>
    </source>
</reference>
<evidence type="ECO:0000313" key="1">
    <source>
        <dbReference type="EMBL" id="PRP75921.1"/>
    </source>
</evidence>
<evidence type="ECO:0000313" key="2">
    <source>
        <dbReference type="Proteomes" id="UP000241769"/>
    </source>
</evidence>
<keyword evidence="2" id="KW-1185">Reference proteome</keyword>
<name>A0A2P6MW32_9EUKA</name>
<dbReference type="InParanoid" id="A0A2P6MW32"/>